<dbReference type="GeneID" id="85461035"/>
<feature type="chain" id="PRO_5042462646" description="lytic cellulose monooxygenase (C4-dehydrogenating)" evidence="12">
    <location>
        <begin position="19"/>
        <end position="355"/>
    </location>
</feature>
<dbReference type="EC" id="1.14.99.56" evidence="11"/>
<dbReference type="GO" id="GO:0030245">
    <property type="term" value="P:cellulose catabolic process"/>
    <property type="evidence" value="ECO:0007669"/>
    <property type="project" value="UniProtKB-KW"/>
</dbReference>
<comment type="similarity">
    <text evidence="9">Belongs to the polysaccharide monooxygenase AA9 family.</text>
</comment>
<gene>
    <name evidence="14" type="ORF">BDP55DRAFT_686323</name>
</gene>
<keyword evidence="14" id="KW-0378">Hydrolase</keyword>
<dbReference type="InterPro" id="IPR005103">
    <property type="entry name" value="AA9_LPMO"/>
</dbReference>
<keyword evidence="4 12" id="KW-0732">Signal</keyword>
<accession>A0AAJ0A667</accession>
<evidence type="ECO:0000256" key="4">
    <source>
        <dbReference type="ARBA" id="ARBA00022729"/>
    </source>
</evidence>
<dbReference type="InterPro" id="IPR049892">
    <property type="entry name" value="AA9"/>
</dbReference>
<keyword evidence="6" id="KW-1015">Disulfide bond</keyword>
<dbReference type="Proteomes" id="UP001224890">
    <property type="component" value="Unassembled WGS sequence"/>
</dbReference>
<dbReference type="Gene3D" id="2.70.50.70">
    <property type="match status" value="1"/>
</dbReference>
<evidence type="ECO:0000313" key="15">
    <source>
        <dbReference type="Proteomes" id="UP001224890"/>
    </source>
</evidence>
<dbReference type="PANTHER" id="PTHR33353:SF2">
    <property type="entry name" value="ENDO-BETA-1,4-GLUCANASE D"/>
    <property type="match status" value="1"/>
</dbReference>
<evidence type="ECO:0000256" key="10">
    <source>
        <dbReference type="ARBA" id="ARBA00045077"/>
    </source>
</evidence>
<dbReference type="RefSeq" id="XP_060421986.1">
    <property type="nucleotide sequence ID" value="XM_060576509.1"/>
</dbReference>
<evidence type="ECO:0000256" key="9">
    <source>
        <dbReference type="ARBA" id="ARBA00044502"/>
    </source>
</evidence>
<comment type="cofactor">
    <cofactor evidence="1">
        <name>Cu(2+)</name>
        <dbReference type="ChEBI" id="CHEBI:29036"/>
    </cofactor>
</comment>
<evidence type="ECO:0000256" key="11">
    <source>
        <dbReference type="ARBA" id="ARBA00047174"/>
    </source>
</evidence>
<dbReference type="CDD" id="cd21175">
    <property type="entry name" value="LPMO_AA9"/>
    <property type="match status" value="1"/>
</dbReference>
<feature type="signal peptide" evidence="12">
    <location>
        <begin position="1"/>
        <end position="18"/>
    </location>
</feature>
<keyword evidence="7" id="KW-0119">Carbohydrate metabolism</keyword>
<dbReference type="GO" id="GO:0016787">
    <property type="term" value="F:hydrolase activity"/>
    <property type="evidence" value="ECO:0007669"/>
    <property type="project" value="UniProtKB-KW"/>
</dbReference>
<dbReference type="Pfam" id="PF03443">
    <property type="entry name" value="AA9"/>
    <property type="match status" value="1"/>
</dbReference>
<dbReference type="GO" id="GO:0005576">
    <property type="term" value="C:extracellular region"/>
    <property type="evidence" value="ECO:0007669"/>
    <property type="project" value="UniProtKB-SubCell"/>
</dbReference>
<keyword evidence="15" id="KW-1185">Reference proteome</keyword>
<organism evidence="14 15">
    <name type="scientific">Colletotrichum godetiae</name>
    <dbReference type="NCBI Taxonomy" id="1209918"/>
    <lineage>
        <taxon>Eukaryota</taxon>
        <taxon>Fungi</taxon>
        <taxon>Dikarya</taxon>
        <taxon>Ascomycota</taxon>
        <taxon>Pezizomycotina</taxon>
        <taxon>Sordariomycetes</taxon>
        <taxon>Hypocreomycetidae</taxon>
        <taxon>Glomerellales</taxon>
        <taxon>Glomerellaceae</taxon>
        <taxon>Colletotrichum</taxon>
        <taxon>Colletotrichum acutatum species complex</taxon>
    </lineage>
</organism>
<evidence type="ECO:0000256" key="8">
    <source>
        <dbReference type="ARBA" id="ARBA00023326"/>
    </source>
</evidence>
<keyword evidence="5" id="KW-0136">Cellulose degradation</keyword>
<sequence>MRCSTFLALAAAVSSASAHYFFPHLIANGNFTGYYEYVRDNSANYMPFKNGYDSTDLRCRTGSMEHAATTGVYKVKAGDEVGFGLNFGGSIQHPGPMQAYLSKAPGDVREYEGDGDWFKIFELGPKSFSSEGIEWGVTNVGNFTFKLPEETPAGQYLLRIEHIGVHGAGDFGGAEFYFNCAQIEVESSSTAVPGPTVKIPGLYDGYEPGIEFYMYRPWIVNFTMPGPARWPQALVGNVTAEGVSVAPTATPWTLSAVTSTVGGQDASSSAAVVVPTSLISAVMPSANATFSYASTYTAGASESAILKSKISELVATTSSLPTTLSATAAPSTTAKKSRCPPRSTVISTVYVTASA</sequence>
<comment type="subcellular location">
    <subcellularLocation>
        <location evidence="2">Secreted</location>
    </subcellularLocation>
</comment>
<evidence type="ECO:0000256" key="5">
    <source>
        <dbReference type="ARBA" id="ARBA00023001"/>
    </source>
</evidence>
<keyword evidence="8" id="KW-0624">Polysaccharide degradation</keyword>
<comment type="catalytic activity">
    <reaction evidence="10">
        <text>[(1-&gt;4)-beta-D-glucosyl]n+m + reduced acceptor + O2 = 4-dehydro-beta-D-glucosyl-[(1-&gt;4)-beta-D-glucosyl]n-1 + [(1-&gt;4)-beta-D-glucosyl]m + acceptor + H2O.</text>
        <dbReference type="EC" id="1.14.99.56"/>
    </reaction>
</comment>
<keyword evidence="3" id="KW-0964">Secreted</keyword>
<proteinExistence type="inferred from homology"/>
<evidence type="ECO:0000256" key="12">
    <source>
        <dbReference type="SAM" id="SignalP"/>
    </source>
</evidence>
<evidence type="ECO:0000259" key="13">
    <source>
        <dbReference type="Pfam" id="PF03443"/>
    </source>
</evidence>
<evidence type="ECO:0000256" key="7">
    <source>
        <dbReference type="ARBA" id="ARBA00023277"/>
    </source>
</evidence>
<evidence type="ECO:0000256" key="6">
    <source>
        <dbReference type="ARBA" id="ARBA00023157"/>
    </source>
</evidence>
<feature type="domain" description="Auxiliary Activity family 9 catalytic" evidence="13">
    <location>
        <begin position="19"/>
        <end position="216"/>
    </location>
</feature>
<evidence type="ECO:0000313" key="14">
    <source>
        <dbReference type="EMBL" id="KAK1657222.1"/>
    </source>
</evidence>
<dbReference type="AlphaFoldDB" id="A0AAJ0A667"/>
<dbReference type="EMBL" id="JAHMHR010000099">
    <property type="protein sequence ID" value="KAK1657222.1"/>
    <property type="molecule type" value="Genomic_DNA"/>
</dbReference>
<protein>
    <recommendedName>
        <fullName evidence="11">lytic cellulose monooxygenase (C4-dehydrogenating)</fullName>
        <ecNumber evidence="11">1.14.99.56</ecNumber>
    </recommendedName>
</protein>
<name>A0AAJ0A667_9PEZI</name>
<dbReference type="PANTHER" id="PTHR33353">
    <property type="entry name" value="PUTATIVE (AFU_ORTHOLOGUE AFUA_1G12560)-RELATED"/>
    <property type="match status" value="1"/>
</dbReference>
<evidence type="ECO:0000256" key="2">
    <source>
        <dbReference type="ARBA" id="ARBA00004613"/>
    </source>
</evidence>
<reference evidence="14" key="1">
    <citation type="submission" date="2021-06" db="EMBL/GenBank/DDBJ databases">
        <title>Comparative genomics, transcriptomics and evolutionary studies reveal genomic signatures of adaptation to plant cell wall in hemibiotrophic fungi.</title>
        <authorList>
            <consortium name="DOE Joint Genome Institute"/>
            <person name="Baroncelli R."/>
            <person name="Diaz J.F."/>
            <person name="Benocci T."/>
            <person name="Peng M."/>
            <person name="Battaglia E."/>
            <person name="Haridas S."/>
            <person name="Andreopoulos W."/>
            <person name="Labutti K."/>
            <person name="Pangilinan J."/>
            <person name="Floch G.L."/>
            <person name="Makela M.R."/>
            <person name="Henrissat B."/>
            <person name="Grigoriev I.V."/>
            <person name="Crouch J.A."/>
            <person name="De Vries R.P."/>
            <person name="Sukno S.A."/>
            <person name="Thon M.R."/>
        </authorList>
    </citation>
    <scope>NUCLEOTIDE SEQUENCE</scope>
    <source>
        <strain evidence="14">CBS 193.32</strain>
    </source>
</reference>
<evidence type="ECO:0000256" key="1">
    <source>
        <dbReference type="ARBA" id="ARBA00001973"/>
    </source>
</evidence>
<comment type="caution">
    <text evidence="14">The sequence shown here is derived from an EMBL/GenBank/DDBJ whole genome shotgun (WGS) entry which is preliminary data.</text>
</comment>
<evidence type="ECO:0000256" key="3">
    <source>
        <dbReference type="ARBA" id="ARBA00022525"/>
    </source>
</evidence>